<protein>
    <submittedName>
        <fullName evidence="2">Uncharacterized protein</fullName>
    </submittedName>
</protein>
<name>Q0UZ06_PHANO</name>
<dbReference type="HOGENOM" id="CLU_1660418_0_0_1"/>
<dbReference type="InParanoid" id="Q0UZ06"/>
<accession>Q0UZ06</accession>
<dbReference type="RefSeq" id="XP_001793597.1">
    <property type="nucleotide sequence ID" value="XM_001793545.1"/>
</dbReference>
<sequence>MSSKNEQGGMDVKQKNVFNAPLHKHSSESSAPKSLPSSLHAGYCTAANPIGAQLTSAFIRASGLKDVSAGQRFCVSAASWKKVADKGEDVPGVTLASSHVGALDSVGLDVLKKWEVRDHSHQHGAARAGDGNGFVRESGEIGGKEPRA</sequence>
<evidence type="ECO:0000313" key="3">
    <source>
        <dbReference type="Proteomes" id="UP000001055"/>
    </source>
</evidence>
<proteinExistence type="predicted"/>
<dbReference type="AlphaFoldDB" id="Q0UZ06"/>
<dbReference type="Proteomes" id="UP000001055">
    <property type="component" value="Unassembled WGS sequence"/>
</dbReference>
<evidence type="ECO:0000313" key="2">
    <source>
        <dbReference type="EMBL" id="EAT89739.1"/>
    </source>
</evidence>
<feature type="compositionally biased region" description="Basic and acidic residues" evidence="1">
    <location>
        <begin position="137"/>
        <end position="148"/>
    </location>
</feature>
<reference evidence="3" key="1">
    <citation type="journal article" date="2007" name="Plant Cell">
        <title>Dothideomycete-plant interactions illuminated by genome sequencing and EST analysis of the wheat pathogen Stagonospora nodorum.</title>
        <authorList>
            <person name="Hane J.K."/>
            <person name="Lowe R.G."/>
            <person name="Solomon P.S."/>
            <person name="Tan K.C."/>
            <person name="Schoch C.L."/>
            <person name="Spatafora J.W."/>
            <person name="Crous P.W."/>
            <person name="Kodira C."/>
            <person name="Birren B.W."/>
            <person name="Galagan J.E."/>
            <person name="Torriani S.F."/>
            <person name="McDonald B.A."/>
            <person name="Oliver R.P."/>
        </authorList>
    </citation>
    <scope>NUCLEOTIDE SEQUENCE [LARGE SCALE GENOMIC DNA]</scope>
    <source>
        <strain evidence="3">SN15 / ATCC MYA-4574 / FGSC 10173</strain>
    </source>
</reference>
<dbReference type="KEGG" id="pno:SNOG_03008"/>
<dbReference type="VEuPathDB" id="FungiDB:JI435_030080"/>
<evidence type="ECO:0000256" key="1">
    <source>
        <dbReference type="SAM" id="MobiDB-lite"/>
    </source>
</evidence>
<dbReference type="eggNOG" id="ENOG502T9HF">
    <property type="taxonomic scope" value="Eukaryota"/>
</dbReference>
<dbReference type="GeneID" id="5970454"/>
<dbReference type="Pfam" id="PF09996">
    <property type="entry name" value="DUF2237"/>
    <property type="match status" value="1"/>
</dbReference>
<dbReference type="Gene3D" id="3.30.56.110">
    <property type="entry name" value="Protein of unknown function DUF2237"/>
    <property type="match status" value="1"/>
</dbReference>
<organism evidence="2 3">
    <name type="scientific">Phaeosphaeria nodorum (strain SN15 / ATCC MYA-4574 / FGSC 10173)</name>
    <name type="common">Glume blotch fungus</name>
    <name type="synonym">Parastagonospora nodorum</name>
    <dbReference type="NCBI Taxonomy" id="321614"/>
    <lineage>
        <taxon>Eukaryota</taxon>
        <taxon>Fungi</taxon>
        <taxon>Dikarya</taxon>
        <taxon>Ascomycota</taxon>
        <taxon>Pezizomycotina</taxon>
        <taxon>Dothideomycetes</taxon>
        <taxon>Pleosporomycetidae</taxon>
        <taxon>Pleosporales</taxon>
        <taxon>Pleosporineae</taxon>
        <taxon>Phaeosphaeriaceae</taxon>
        <taxon>Parastagonospora</taxon>
    </lineage>
</organism>
<dbReference type="InterPro" id="IPR018714">
    <property type="entry name" value="DUF2237"/>
</dbReference>
<dbReference type="EMBL" id="CH445328">
    <property type="protein sequence ID" value="EAT89739.1"/>
    <property type="molecule type" value="Genomic_DNA"/>
</dbReference>
<gene>
    <name evidence="2" type="ORF">SNOG_03008</name>
</gene>
<dbReference type="OMA" id="SIHAGMC"/>
<feature type="region of interest" description="Disordered" evidence="1">
    <location>
        <begin position="121"/>
        <end position="148"/>
    </location>
</feature>
<feature type="region of interest" description="Disordered" evidence="1">
    <location>
        <begin position="1"/>
        <end position="36"/>
    </location>
</feature>